<keyword evidence="3 6" id="KW-0560">Oxidoreductase</keyword>
<dbReference type="InterPro" id="IPR013766">
    <property type="entry name" value="Thioredoxin_domain"/>
</dbReference>
<dbReference type="SUPFAM" id="SSF52833">
    <property type="entry name" value="Thioredoxin-like"/>
    <property type="match status" value="1"/>
</dbReference>
<evidence type="ECO:0000256" key="6">
    <source>
        <dbReference type="PIRNR" id="PIRNR000239"/>
    </source>
</evidence>
<evidence type="ECO:0000256" key="5">
    <source>
        <dbReference type="ARBA" id="ARBA00025719"/>
    </source>
</evidence>
<keyword evidence="2 6" id="KW-0049">Antioxidant</keyword>
<dbReference type="PANTHER" id="PTHR43503">
    <property type="entry name" value="MCG48959-RELATED"/>
    <property type="match status" value="1"/>
</dbReference>
<evidence type="ECO:0000256" key="4">
    <source>
        <dbReference type="ARBA" id="ARBA00023284"/>
    </source>
</evidence>
<comment type="similarity">
    <text evidence="5">Belongs to the peroxiredoxin family. Prx6 subfamily.</text>
</comment>
<dbReference type="EMBL" id="JAAAIM010000556">
    <property type="protein sequence ID" value="KAG0286647.1"/>
    <property type="molecule type" value="Genomic_DNA"/>
</dbReference>
<evidence type="ECO:0000256" key="2">
    <source>
        <dbReference type="ARBA" id="ARBA00022862"/>
    </source>
</evidence>
<organism evidence="8 9">
    <name type="scientific">Linnemannia gamsii</name>
    <dbReference type="NCBI Taxonomy" id="64522"/>
    <lineage>
        <taxon>Eukaryota</taxon>
        <taxon>Fungi</taxon>
        <taxon>Fungi incertae sedis</taxon>
        <taxon>Mucoromycota</taxon>
        <taxon>Mortierellomycotina</taxon>
        <taxon>Mortierellomycetes</taxon>
        <taxon>Mortierellales</taxon>
        <taxon>Mortierellaceae</taxon>
        <taxon>Linnemannia</taxon>
    </lineage>
</organism>
<feature type="domain" description="Thioredoxin" evidence="7">
    <location>
        <begin position="8"/>
        <end position="171"/>
    </location>
</feature>
<dbReference type="InterPro" id="IPR036249">
    <property type="entry name" value="Thioredoxin-like_sf"/>
</dbReference>
<dbReference type="Gene3D" id="3.40.30.10">
    <property type="entry name" value="Glutaredoxin"/>
    <property type="match status" value="1"/>
</dbReference>
<evidence type="ECO:0000313" key="8">
    <source>
        <dbReference type="EMBL" id="KAG0286647.1"/>
    </source>
</evidence>
<dbReference type="InterPro" id="IPR019479">
    <property type="entry name" value="Peroxiredoxin_C"/>
</dbReference>
<dbReference type="PANTHER" id="PTHR43503:SF4">
    <property type="entry name" value="PEROXIREDOXIN-6"/>
    <property type="match status" value="1"/>
</dbReference>
<dbReference type="PIRSF" id="PIRSF000239">
    <property type="entry name" value="AHPC"/>
    <property type="match status" value="1"/>
</dbReference>
<dbReference type="Proteomes" id="UP001194696">
    <property type="component" value="Unassembled WGS sequence"/>
</dbReference>
<dbReference type="NCBIfam" id="NF009668">
    <property type="entry name" value="PRK13189.1"/>
    <property type="match status" value="1"/>
</dbReference>
<comment type="function">
    <text evidence="6">Thiol-specific peroxidase that catalyzes the reduction of hydrogen peroxide and organic hydroperoxides to water and alcohols, respectively.</text>
</comment>
<dbReference type="Pfam" id="PF10417">
    <property type="entry name" value="1-cysPrx_C"/>
    <property type="match status" value="1"/>
</dbReference>
<evidence type="ECO:0000256" key="1">
    <source>
        <dbReference type="ARBA" id="ARBA00022559"/>
    </source>
</evidence>
<dbReference type="Pfam" id="PF00578">
    <property type="entry name" value="AhpC-TSA"/>
    <property type="match status" value="1"/>
</dbReference>
<protein>
    <recommendedName>
        <fullName evidence="7">Thioredoxin domain-containing protein</fullName>
    </recommendedName>
</protein>
<dbReference type="CDD" id="cd03016">
    <property type="entry name" value="PRX_1cys"/>
    <property type="match status" value="1"/>
</dbReference>
<reference evidence="8 9" key="1">
    <citation type="journal article" date="2020" name="Fungal Divers.">
        <title>Resolving the Mortierellaceae phylogeny through synthesis of multi-gene phylogenetics and phylogenomics.</title>
        <authorList>
            <person name="Vandepol N."/>
            <person name="Liber J."/>
            <person name="Desiro A."/>
            <person name="Na H."/>
            <person name="Kennedy M."/>
            <person name="Barry K."/>
            <person name="Grigoriev I.V."/>
            <person name="Miller A.N."/>
            <person name="O'Donnell K."/>
            <person name="Stajich J.E."/>
            <person name="Bonito G."/>
        </authorList>
    </citation>
    <scope>NUCLEOTIDE SEQUENCE [LARGE SCALE GENOMIC DNA]</scope>
    <source>
        <strain evidence="8 9">AD045</strain>
    </source>
</reference>
<keyword evidence="9" id="KW-1185">Reference proteome</keyword>
<evidence type="ECO:0000313" key="9">
    <source>
        <dbReference type="Proteomes" id="UP001194696"/>
    </source>
</evidence>
<evidence type="ECO:0000256" key="3">
    <source>
        <dbReference type="ARBA" id="ARBA00023002"/>
    </source>
</evidence>
<dbReference type="InterPro" id="IPR000866">
    <property type="entry name" value="AhpC/TSA"/>
</dbReference>
<name>A0ABQ7JXP1_9FUNG</name>
<keyword evidence="1 6" id="KW-0575">Peroxidase</keyword>
<gene>
    <name evidence="8" type="ORF">BGZ96_009279</name>
</gene>
<comment type="caution">
    <text evidence="8">The sequence shown here is derived from an EMBL/GenBank/DDBJ whole genome shotgun (WGS) entry which is preliminary data.</text>
</comment>
<dbReference type="PROSITE" id="PS51352">
    <property type="entry name" value="THIOREDOXIN_2"/>
    <property type="match status" value="1"/>
</dbReference>
<accession>A0ABQ7JXP1</accession>
<sequence length="226" mass="25291">MSSERNPLRLGSIAPNFDAQTTQGPIKFHDFIGNSWAILFSHPADFTPVCTTELGVVARLQTKFDERNVKVIGLSANDLDSHDKWIQDINEVNNVEVKFPIIADADRKISTLYDMLDYQDLTNLDAKGIPFTVRSVFVIDPKKTIRLTLAYPASTGRNFDEILRVVDSLQLGDKNRITTPANWKNGDDVIVHPSVSNDEAAKIFPGFRTVKPYLRFATQPTDKPSA</sequence>
<evidence type="ECO:0000259" key="7">
    <source>
        <dbReference type="PROSITE" id="PS51352"/>
    </source>
</evidence>
<dbReference type="InterPro" id="IPR024706">
    <property type="entry name" value="Peroxiredoxin_AhpC-typ"/>
</dbReference>
<keyword evidence="4 6" id="KW-0676">Redox-active center</keyword>
<dbReference type="Gene3D" id="3.30.1020.10">
    <property type="entry name" value="Antioxidant, Horf6, Chain A, domain2"/>
    <property type="match status" value="1"/>
</dbReference>
<proteinExistence type="inferred from homology"/>
<dbReference type="InterPro" id="IPR045020">
    <property type="entry name" value="PRX_1cys"/>
</dbReference>